<evidence type="ECO:0000313" key="2">
    <source>
        <dbReference type="EMBL" id="CAF3920415.1"/>
    </source>
</evidence>
<name>A0A8S2LSZ2_9BILA</name>
<dbReference type="PROSITE" id="PS51649">
    <property type="entry name" value="NPH3"/>
    <property type="match status" value="1"/>
</dbReference>
<sequence length="46" mass="5311">QRDSHDSLLLALDNILKNEKINLNASERQELLSQIDFSKITEETIN</sequence>
<feature type="non-terminal residue" evidence="2">
    <location>
        <position position="46"/>
    </location>
</feature>
<proteinExistence type="predicted"/>
<evidence type="ECO:0000259" key="1">
    <source>
        <dbReference type="PROSITE" id="PS51649"/>
    </source>
</evidence>
<reference evidence="2" key="1">
    <citation type="submission" date="2021-02" db="EMBL/GenBank/DDBJ databases">
        <authorList>
            <person name="Nowell W R."/>
        </authorList>
    </citation>
    <scope>NUCLEOTIDE SEQUENCE</scope>
</reference>
<dbReference type="Proteomes" id="UP000682733">
    <property type="component" value="Unassembled WGS sequence"/>
</dbReference>
<dbReference type="InterPro" id="IPR027356">
    <property type="entry name" value="NPH3_dom"/>
</dbReference>
<dbReference type="AlphaFoldDB" id="A0A8S2LSZ2"/>
<accession>A0A8S2LSZ2</accession>
<feature type="non-terminal residue" evidence="2">
    <location>
        <position position="1"/>
    </location>
</feature>
<organism evidence="2 3">
    <name type="scientific">Didymodactylos carnosus</name>
    <dbReference type="NCBI Taxonomy" id="1234261"/>
    <lineage>
        <taxon>Eukaryota</taxon>
        <taxon>Metazoa</taxon>
        <taxon>Spiralia</taxon>
        <taxon>Gnathifera</taxon>
        <taxon>Rotifera</taxon>
        <taxon>Eurotatoria</taxon>
        <taxon>Bdelloidea</taxon>
        <taxon>Philodinida</taxon>
        <taxon>Philodinidae</taxon>
        <taxon>Didymodactylos</taxon>
    </lineage>
</organism>
<dbReference type="EMBL" id="CAJOBA010023139">
    <property type="protein sequence ID" value="CAF3920415.1"/>
    <property type="molecule type" value="Genomic_DNA"/>
</dbReference>
<protein>
    <recommendedName>
        <fullName evidence="1">NPH3 domain-containing protein</fullName>
    </recommendedName>
</protein>
<evidence type="ECO:0000313" key="3">
    <source>
        <dbReference type="Proteomes" id="UP000682733"/>
    </source>
</evidence>
<gene>
    <name evidence="2" type="ORF">TMI583_LOCUS21271</name>
</gene>
<feature type="domain" description="NPH3" evidence="1">
    <location>
        <begin position="1"/>
        <end position="46"/>
    </location>
</feature>
<comment type="caution">
    <text evidence="2">The sequence shown here is derived from an EMBL/GenBank/DDBJ whole genome shotgun (WGS) entry which is preliminary data.</text>
</comment>